<dbReference type="GeneID" id="109472984"/>
<keyword evidence="4 5" id="KW-0472">Membrane</keyword>
<dbReference type="PROSITE" id="PS50922">
    <property type="entry name" value="TLC"/>
    <property type="match status" value="1"/>
</dbReference>
<dbReference type="Pfam" id="PF03798">
    <property type="entry name" value="TRAM_LAG1_CLN8"/>
    <property type="match status" value="1"/>
</dbReference>
<feature type="domain" description="TLC" evidence="7">
    <location>
        <begin position="42"/>
        <end position="242"/>
    </location>
</feature>
<feature type="transmembrane region" description="Helical" evidence="6">
    <location>
        <begin position="90"/>
        <end position="107"/>
    </location>
</feature>
<gene>
    <name evidence="9" type="primary">LOC109472984</name>
</gene>
<dbReference type="RefSeq" id="XP_019628406.1">
    <property type="nucleotide sequence ID" value="XM_019772847.1"/>
</dbReference>
<dbReference type="AlphaFoldDB" id="A0A6P4ZFF6"/>
<dbReference type="OrthoDB" id="10266980at2759"/>
<evidence type="ECO:0000313" key="8">
    <source>
        <dbReference type="Proteomes" id="UP000515135"/>
    </source>
</evidence>
<evidence type="ECO:0000259" key="7">
    <source>
        <dbReference type="PROSITE" id="PS50922"/>
    </source>
</evidence>
<dbReference type="GO" id="GO:0016020">
    <property type="term" value="C:membrane"/>
    <property type="evidence" value="ECO:0007669"/>
    <property type="project" value="UniProtKB-SubCell"/>
</dbReference>
<keyword evidence="8" id="KW-1185">Reference proteome</keyword>
<dbReference type="InterPro" id="IPR006634">
    <property type="entry name" value="TLC-dom"/>
</dbReference>
<comment type="subcellular location">
    <subcellularLocation>
        <location evidence="1">Membrane</location>
        <topology evidence="1">Multi-pass membrane protein</topology>
    </subcellularLocation>
</comment>
<evidence type="ECO:0000256" key="1">
    <source>
        <dbReference type="ARBA" id="ARBA00004141"/>
    </source>
</evidence>
<evidence type="ECO:0000256" key="4">
    <source>
        <dbReference type="ARBA" id="ARBA00023136"/>
    </source>
</evidence>
<dbReference type="SMART" id="SM00724">
    <property type="entry name" value="TLC"/>
    <property type="match status" value="1"/>
</dbReference>
<keyword evidence="2 5" id="KW-0812">Transmembrane</keyword>
<sequence>MDETVSICLAVLASFVVSMGLFAAAPKILGRLSKQYSLLGPQKRAQTNQEFKSAIVNLVLGSIGVYVLFFEPEVYPRRVRYNCLLLRHGVAGYLGYTIADAFLMLRYRLHDTNVFLIHHVVGTLCGLAGTIHTSVPWIMSTFLYYEASSPFVNFRAILSALGLKKTRLYVVNGLMMIAVFFLCRVAIIPVYWRTVYTLYTDGSFPQIDSFVYYLMIYGRLFFDVLNVYWFSLMMRTAFAIFVWPKSDTKIQD</sequence>
<feature type="transmembrane region" description="Helical" evidence="6">
    <location>
        <begin position="170"/>
        <end position="192"/>
    </location>
</feature>
<organism evidence="8 9">
    <name type="scientific">Branchiostoma belcheri</name>
    <name type="common">Amphioxus</name>
    <dbReference type="NCBI Taxonomy" id="7741"/>
    <lineage>
        <taxon>Eukaryota</taxon>
        <taxon>Metazoa</taxon>
        <taxon>Chordata</taxon>
        <taxon>Cephalochordata</taxon>
        <taxon>Leptocardii</taxon>
        <taxon>Amphioxiformes</taxon>
        <taxon>Branchiostomatidae</taxon>
        <taxon>Branchiostoma</taxon>
    </lineage>
</organism>
<dbReference type="Proteomes" id="UP000515135">
    <property type="component" value="Unplaced"/>
</dbReference>
<feature type="transmembrane region" description="Helical" evidence="6">
    <location>
        <begin position="212"/>
        <end position="230"/>
    </location>
</feature>
<evidence type="ECO:0000313" key="9">
    <source>
        <dbReference type="RefSeq" id="XP_019628406.1"/>
    </source>
</evidence>
<feature type="transmembrane region" description="Helical" evidence="6">
    <location>
        <begin position="6"/>
        <end position="30"/>
    </location>
</feature>
<dbReference type="GO" id="GO:0005783">
    <property type="term" value="C:endoplasmic reticulum"/>
    <property type="evidence" value="ECO:0007669"/>
    <property type="project" value="TreeGrafter"/>
</dbReference>
<dbReference type="PANTHER" id="PTHR13439">
    <property type="entry name" value="CT120 PROTEIN"/>
    <property type="match status" value="1"/>
</dbReference>
<dbReference type="GO" id="GO:0055088">
    <property type="term" value="P:lipid homeostasis"/>
    <property type="evidence" value="ECO:0007669"/>
    <property type="project" value="TreeGrafter"/>
</dbReference>
<reference evidence="9" key="1">
    <citation type="submission" date="2025-08" db="UniProtKB">
        <authorList>
            <consortium name="RefSeq"/>
        </authorList>
    </citation>
    <scope>IDENTIFICATION</scope>
    <source>
        <tissue evidence="9">Gonad</tissue>
    </source>
</reference>
<dbReference type="InterPro" id="IPR050846">
    <property type="entry name" value="TLCD"/>
</dbReference>
<evidence type="ECO:0000256" key="3">
    <source>
        <dbReference type="ARBA" id="ARBA00022989"/>
    </source>
</evidence>
<accession>A0A6P4ZFF6</accession>
<dbReference type="KEGG" id="bbel:109472984"/>
<feature type="transmembrane region" description="Helical" evidence="6">
    <location>
        <begin position="114"/>
        <end position="131"/>
    </location>
</feature>
<evidence type="ECO:0000256" key="2">
    <source>
        <dbReference type="ARBA" id="ARBA00022692"/>
    </source>
</evidence>
<protein>
    <submittedName>
        <fullName evidence="9">Transmembrane protein 56-B-like</fullName>
    </submittedName>
</protein>
<dbReference type="PANTHER" id="PTHR13439:SF0">
    <property type="entry name" value="TOPOISOMERASE I DAMAGE AFFECTED PROTEIN 4"/>
    <property type="match status" value="1"/>
</dbReference>
<feature type="transmembrane region" description="Helical" evidence="6">
    <location>
        <begin position="51"/>
        <end position="70"/>
    </location>
</feature>
<evidence type="ECO:0000256" key="6">
    <source>
        <dbReference type="SAM" id="Phobius"/>
    </source>
</evidence>
<evidence type="ECO:0000256" key="5">
    <source>
        <dbReference type="PROSITE-ProRule" id="PRU00205"/>
    </source>
</evidence>
<name>A0A6P4ZFF6_BRABE</name>
<keyword evidence="3 6" id="KW-1133">Transmembrane helix</keyword>
<proteinExistence type="predicted"/>